<evidence type="ECO:0000313" key="12">
    <source>
        <dbReference type="Proteomes" id="UP001501195"/>
    </source>
</evidence>
<name>A0ABP9HSK1_9ACTN</name>
<dbReference type="PANTHER" id="PTHR33909:SF1">
    <property type="entry name" value="SEC TRANSLOCON ACCESSORY COMPLEX SUBUNIT YAJC"/>
    <property type="match status" value="1"/>
</dbReference>
<evidence type="ECO:0000256" key="6">
    <source>
        <dbReference type="ARBA" id="ARBA00022927"/>
    </source>
</evidence>
<dbReference type="NCBIfam" id="TIGR00739">
    <property type="entry name" value="yajC"/>
    <property type="match status" value="1"/>
</dbReference>
<evidence type="ECO:0000256" key="8">
    <source>
        <dbReference type="ARBA" id="ARBA00023010"/>
    </source>
</evidence>
<gene>
    <name evidence="11" type="ORF">GCM10023225_17540</name>
</gene>
<keyword evidence="4" id="KW-1003">Cell membrane</keyword>
<evidence type="ECO:0000256" key="5">
    <source>
        <dbReference type="ARBA" id="ARBA00022692"/>
    </source>
</evidence>
<keyword evidence="12" id="KW-1185">Reference proteome</keyword>
<evidence type="ECO:0000256" key="7">
    <source>
        <dbReference type="ARBA" id="ARBA00022989"/>
    </source>
</evidence>
<evidence type="ECO:0000313" key="11">
    <source>
        <dbReference type="EMBL" id="GAA4977373.1"/>
    </source>
</evidence>
<keyword evidence="7" id="KW-1133">Transmembrane helix</keyword>
<evidence type="ECO:0000256" key="10">
    <source>
        <dbReference type="SAM" id="MobiDB-lite"/>
    </source>
</evidence>
<evidence type="ECO:0000256" key="4">
    <source>
        <dbReference type="ARBA" id="ARBA00022475"/>
    </source>
</evidence>
<dbReference type="SMART" id="SM01323">
    <property type="entry name" value="YajC"/>
    <property type="match status" value="1"/>
</dbReference>
<dbReference type="Pfam" id="PF02699">
    <property type="entry name" value="YajC"/>
    <property type="match status" value="1"/>
</dbReference>
<sequence>MDGSLVFLLLMVGLLVFTFSRTRKQQRAQAQLLDSVGPGAEVMTTSGMFARVVDVDGDVVHLELAPGTVTRWNRRAVARIITPATGPDPDAAAPGRSGAAPAPEGTAGPLSLHKDGPGAGPAAGGDDRPRA</sequence>
<proteinExistence type="inferred from homology"/>
<organism evidence="11 12">
    <name type="scientific">Kineococcus glutinatus</name>
    <dbReference type="NCBI Taxonomy" id="1070872"/>
    <lineage>
        <taxon>Bacteria</taxon>
        <taxon>Bacillati</taxon>
        <taxon>Actinomycetota</taxon>
        <taxon>Actinomycetes</taxon>
        <taxon>Kineosporiales</taxon>
        <taxon>Kineosporiaceae</taxon>
        <taxon>Kineococcus</taxon>
    </lineage>
</organism>
<evidence type="ECO:0000256" key="2">
    <source>
        <dbReference type="ARBA" id="ARBA00006742"/>
    </source>
</evidence>
<feature type="compositionally biased region" description="Low complexity" evidence="10">
    <location>
        <begin position="82"/>
        <end position="109"/>
    </location>
</feature>
<evidence type="ECO:0000256" key="1">
    <source>
        <dbReference type="ARBA" id="ARBA00004162"/>
    </source>
</evidence>
<reference evidence="12" key="1">
    <citation type="journal article" date="2019" name="Int. J. Syst. Evol. Microbiol.">
        <title>The Global Catalogue of Microorganisms (GCM) 10K type strain sequencing project: providing services to taxonomists for standard genome sequencing and annotation.</title>
        <authorList>
            <consortium name="The Broad Institute Genomics Platform"/>
            <consortium name="The Broad Institute Genome Sequencing Center for Infectious Disease"/>
            <person name="Wu L."/>
            <person name="Ma J."/>
        </authorList>
    </citation>
    <scope>NUCLEOTIDE SEQUENCE [LARGE SCALE GENOMIC DNA]</scope>
    <source>
        <strain evidence="12">JCM 18126</strain>
    </source>
</reference>
<evidence type="ECO:0000256" key="3">
    <source>
        <dbReference type="ARBA" id="ARBA00022448"/>
    </source>
</evidence>
<evidence type="ECO:0008006" key="13">
    <source>
        <dbReference type="Google" id="ProtNLM"/>
    </source>
</evidence>
<feature type="region of interest" description="Disordered" evidence="10">
    <location>
        <begin position="81"/>
        <end position="131"/>
    </location>
</feature>
<keyword evidence="6" id="KW-0653">Protein transport</keyword>
<comment type="similarity">
    <text evidence="2">Belongs to the YajC family.</text>
</comment>
<keyword evidence="8" id="KW-0811">Translocation</keyword>
<accession>A0ABP9HSK1</accession>
<dbReference type="InterPro" id="IPR003849">
    <property type="entry name" value="Preprotein_translocase_YajC"/>
</dbReference>
<protein>
    <recommendedName>
        <fullName evidence="13">Preprotein translocase subunit YajC</fullName>
    </recommendedName>
</protein>
<keyword evidence="9" id="KW-0472">Membrane</keyword>
<dbReference type="RefSeq" id="WP_345712095.1">
    <property type="nucleotide sequence ID" value="NZ_BAABIL010000237.1"/>
</dbReference>
<keyword evidence="5" id="KW-0812">Transmembrane</keyword>
<comment type="subcellular location">
    <subcellularLocation>
        <location evidence="1">Cell membrane</location>
        <topology evidence="1">Single-pass membrane protein</topology>
    </subcellularLocation>
</comment>
<comment type="caution">
    <text evidence="11">The sequence shown here is derived from an EMBL/GenBank/DDBJ whole genome shotgun (WGS) entry which is preliminary data.</text>
</comment>
<dbReference type="Proteomes" id="UP001501195">
    <property type="component" value="Unassembled WGS sequence"/>
</dbReference>
<dbReference type="PANTHER" id="PTHR33909">
    <property type="entry name" value="SEC TRANSLOCON ACCESSORY COMPLEX SUBUNIT YAJC"/>
    <property type="match status" value="1"/>
</dbReference>
<keyword evidence="3" id="KW-0813">Transport</keyword>
<evidence type="ECO:0000256" key="9">
    <source>
        <dbReference type="ARBA" id="ARBA00023136"/>
    </source>
</evidence>
<dbReference type="EMBL" id="BAABIL010000237">
    <property type="protein sequence ID" value="GAA4977373.1"/>
    <property type="molecule type" value="Genomic_DNA"/>
</dbReference>